<dbReference type="EMBL" id="JAEQMY010000093">
    <property type="protein sequence ID" value="MBL0407593.1"/>
    <property type="molecule type" value="Genomic_DNA"/>
</dbReference>
<dbReference type="InterPro" id="IPR005119">
    <property type="entry name" value="LysR_subst-bd"/>
</dbReference>
<name>A0A937CYZ6_9HYPH</name>
<keyword evidence="8" id="KW-1185">Reference proteome</keyword>
<dbReference type="PANTHER" id="PTHR30118">
    <property type="entry name" value="HTH-TYPE TRANSCRIPTIONAL REGULATOR LEUO-RELATED"/>
    <property type="match status" value="1"/>
</dbReference>
<evidence type="ECO:0000313" key="7">
    <source>
        <dbReference type="EMBL" id="MBL0407593.1"/>
    </source>
</evidence>
<organism evidence="7 8">
    <name type="scientific">Microvirga aerilata</name>
    <dbReference type="NCBI Taxonomy" id="670292"/>
    <lineage>
        <taxon>Bacteria</taxon>
        <taxon>Pseudomonadati</taxon>
        <taxon>Pseudomonadota</taxon>
        <taxon>Alphaproteobacteria</taxon>
        <taxon>Hyphomicrobiales</taxon>
        <taxon>Methylobacteriaceae</taxon>
        <taxon>Microvirga</taxon>
    </lineage>
</organism>
<comment type="caution">
    <text evidence="7">The sequence shown here is derived from an EMBL/GenBank/DDBJ whole genome shotgun (WGS) entry which is preliminary data.</text>
</comment>
<dbReference type="InterPro" id="IPR036390">
    <property type="entry name" value="WH_DNA-bd_sf"/>
</dbReference>
<gene>
    <name evidence="7" type="ORF">JKG68_27115</name>
</gene>
<evidence type="ECO:0000256" key="1">
    <source>
        <dbReference type="ARBA" id="ARBA00009437"/>
    </source>
</evidence>
<dbReference type="GO" id="GO:0003677">
    <property type="term" value="F:DNA binding"/>
    <property type="evidence" value="ECO:0007669"/>
    <property type="project" value="UniProtKB-KW"/>
</dbReference>
<evidence type="ECO:0000256" key="3">
    <source>
        <dbReference type="ARBA" id="ARBA00023015"/>
    </source>
</evidence>
<keyword evidence="4" id="KW-0238">DNA-binding</keyword>
<accession>A0A937CYZ6</accession>
<keyword evidence="2" id="KW-0536">Nodulation</keyword>
<keyword evidence="3" id="KW-0805">Transcription regulation</keyword>
<protein>
    <submittedName>
        <fullName evidence="7">LysR family transcriptional regulator</fullName>
    </submittedName>
</protein>
<dbReference type="Pfam" id="PF03466">
    <property type="entry name" value="LysR_substrate"/>
    <property type="match status" value="1"/>
</dbReference>
<dbReference type="InterPro" id="IPR036388">
    <property type="entry name" value="WH-like_DNA-bd_sf"/>
</dbReference>
<evidence type="ECO:0000259" key="6">
    <source>
        <dbReference type="PROSITE" id="PS50931"/>
    </source>
</evidence>
<dbReference type="CDD" id="cd08417">
    <property type="entry name" value="PBP2_Nitroaromatics_like"/>
    <property type="match status" value="1"/>
</dbReference>
<dbReference type="Proteomes" id="UP000605848">
    <property type="component" value="Unassembled WGS sequence"/>
</dbReference>
<sequence length="319" mass="35450">MDWRRLDLNLLKTLAVMLEERSVAQAAERLFVSPSAVSHALARLRRAFSDPLFVRTPQGMIPTTRARSLERPLSILMSSLEDARGDPHESFDPAKTQRTFRIAAPGALDLTLIPALTRVLRTRAPDWSLAVETFERRSYEADITSGRIDFVLSVGGHTPTGERIASSVLWEDELVVLAGRGSAIYSTHEALSIEDYLTQRQIYPMPWPVTQNFLDIKLARTSRHRTFALSVPSYAALGEVLETTDLIASMPDRTARAILRSHPTLRIVRVTPPQRSNLSLLWAAMGQPEPAQQWMRNAITEAASSVPRGAPEPNSPDAP</sequence>
<dbReference type="PANTHER" id="PTHR30118:SF15">
    <property type="entry name" value="TRANSCRIPTIONAL REGULATORY PROTEIN"/>
    <property type="match status" value="1"/>
</dbReference>
<reference evidence="7" key="1">
    <citation type="submission" date="2021-01" db="EMBL/GenBank/DDBJ databases">
        <title>Microvirga sp.</title>
        <authorList>
            <person name="Kim M.K."/>
        </authorList>
    </citation>
    <scope>NUCLEOTIDE SEQUENCE</scope>
    <source>
        <strain evidence="7">5420S-16</strain>
    </source>
</reference>
<dbReference type="Gene3D" id="3.40.190.10">
    <property type="entry name" value="Periplasmic binding protein-like II"/>
    <property type="match status" value="2"/>
</dbReference>
<feature type="domain" description="HTH lysR-type" evidence="6">
    <location>
        <begin position="6"/>
        <end position="63"/>
    </location>
</feature>
<dbReference type="InterPro" id="IPR050389">
    <property type="entry name" value="LysR-type_TF"/>
</dbReference>
<evidence type="ECO:0000313" key="8">
    <source>
        <dbReference type="Proteomes" id="UP000605848"/>
    </source>
</evidence>
<dbReference type="SUPFAM" id="SSF46785">
    <property type="entry name" value="Winged helix' DNA-binding domain"/>
    <property type="match status" value="1"/>
</dbReference>
<evidence type="ECO:0000256" key="5">
    <source>
        <dbReference type="ARBA" id="ARBA00023163"/>
    </source>
</evidence>
<comment type="similarity">
    <text evidence="1">Belongs to the LysR transcriptional regulatory family.</text>
</comment>
<dbReference type="Gene3D" id="1.10.10.10">
    <property type="entry name" value="Winged helix-like DNA-binding domain superfamily/Winged helix DNA-binding domain"/>
    <property type="match status" value="1"/>
</dbReference>
<keyword evidence="5" id="KW-0804">Transcription</keyword>
<dbReference type="AlphaFoldDB" id="A0A937CYZ6"/>
<dbReference type="InterPro" id="IPR037402">
    <property type="entry name" value="YidZ_PBP2"/>
</dbReference>
<dbReference type="Pfam" id="PF00126">
    <property type="entry name" value="HTH_1"/>
    <property type="match status" value="1"/>
</dbReference>
<dbReference type="GO" id="GO:0003700">
    <property type="term" value="F:DNA-binding transcription factor activity"/>
    <property type="evidence" value="ECO:0007669"/>
    <property type="project" value="InterPro"/>
</dbReference>
<dbReference type="InterPro" id="IPR000847">
    <property type="entry name" value="LysR_HTH_N"/>
</dbReference>
<proteinExistence type="inferred from homology"/>
<dbReference type="PROSITE" id="PS50931">
    <property type="entry name" value="HTH_LYSR"/>
    <property type="match status" value="1"/>
</dbReference>
<evidence type="ECO:0000256" key="2">
    <source>
        <dbReference type="ARBA" id="ARBA00022458"/>
    </source>
</evidence>
<dbReference type="SUPFAM" id="SSF53850">
    <property type="entry name" value="Periplasmic binding protein-like II"/>
    <property type="match status" value="1"/>
</dbReference>
<evidence type="ECO:0000256" key="4">
    <source>
        <dbReference type="ARBA" id="ARBA00023125"/>
    </source>
</evidence>